<feature type="domain" description="ABC transporter" evidence="11">
    <location>
        <begin position="2"/>
        <end position="246"/>
    </location>
</feature>
<dbReference type="PROSITE" id="PS50893">
    <property type="entry name" value="ABC_TRANSPORTER_2"/>
    <property type="match status" value="2"/>
</dbReference>
<evidence type="ECO:0000256" key="7">
    <source>
        <dbReference type="ARBA" id="ARBA00022840"/>
    </source>
</evidence>
<evidence type="ECO:0000256" key="4">
    <source>
        <dbReference type="ARBA" id="ARBA00022475"/>
    </source>
</evidence>
<proteinExistence type="inferred from homology"/>
<dbReference type="InterPro" id="IPR017871">
    <property type="entry name" value="ABC_transporter-like_CS"/>
</dbReference>
<dbReference type="Gene3D" id="3.40.50.300">
    <property type="entry name" value="P-loop containing nucleotide triphosphate hydrolases"/>
    <property type="match status" value="2"/>
</dbReference>
<dbReference type="AlphaFoldDB" id="A0A2K2U852"/>
<feature type="domain" description="ABC transporter" evidence="11">
    <location>
        <begin position="275"/>
        <end position="499"/>
    </location>
</feature>
<evidence type="ECO:0000256" key="1">
    <source>
        <dbReference type="ARBA" id="ARBA00004202"/>
    </source>
</evidence>
<evidence type="ECO:0000256" key="3">
    <source>
        <dbReference type="ARBA" id="ARBA00022448"/>
    </source>
</evidence>
<dbReference type="EMBL" id="PPEL01000002">
    <property type="protein sequence ID" value="PNV66497.1"/>
    <property type="molecule type" value="Genomic_DNA"/>
</dbReference>
<keyword evidence="13" id="KW-1185">Reference proteome</keyword>
<dbReference type="RefSeq" id="WP_087196131.1">
    <property type="nucleotide sequence ID" value="NZ_DBEYRC010000058.1"/>
</dbReference>
<dbReference type="InterPro" id="IPR003593">
    <property type="entry name" value="AAA+_ATPase"/>
</dbReference>
<dbReference type="CDD" id="cd03225">
    <property type="entry name" value="ABC_cobalt_CbiO_domain1"/>
    <property type="match status" value="1"/>
</dbReference>
<reference evidence="12 13" key="1">
    <citation type="journal article" date="2018" name="Int. J. Syst. Evol. Microbiol.">
        <title>Rubneribacter badeniensis gen. nov., sp. nov. and Enteroscipio rubneri gen. nov., sp. nov., new members of the Eggerthellaceae isolated from human faeces.</title>
        <authorList>
            <person name="Danylec N."/>
            <person name="Gobl A."/>
            <person name="Stoll D.A."/>
            <person name="Hetzer B."/>
            <person name="Kulling S.E."/>
            <person name="Huch M."/>
        </authorList>
    </citation>
    <scope>NUCLEOTIDE SEQUENCE [LARGE SCALE GENOMIC DNA]</scope>
    <source>
        <strain evidence="12 13">ResAG-85</strain>
    </source>
</reference>
<dbReference type="PANTHER" id="PTHR43553:SF23">
    <property type="entry name" value="ABC TRANSPORTER ATP-BINDING COMPONENT"/>
    <property type="match status" value="1"/>
</dbReference>
<dbReference type="PANTHER" id="PTHR43553">
    <property type="entry name" value="HEAVY METAL TRANSPORTER"/>
    <property type="match status" value="1"/>
</dbReference>
<dbReference type="GO" id="GO:0042626">
    <property type="term" value="F:ATPase-coupled transmembrane transporter activity"/>
    <property type="evidence" value="ECO:0007669"/>
    <property type="project" value="TreeGrafter"/>
</dbReference>
<evidence type="ECO:0000256" key="8">
    <source>
        <dbReference type="ARBA" id="ARBA00022967"/>
    </source>
</evidence>
<name>A0A2K2U852_9ACTN</name>
<keyword evidence="3" id="KW-0813">Transport</keyword>
<dbReference type="GO" id="GO:0005524">
    <property type="term" value="F:ATP binding"/>
    <property type="evidence" value="ECO:0007669"/>
    <property type="project" value="UniProtKB-KW"/>
</dbReference>
<dbReference type="GO" id="GO:0043190">
    <property type="term" value="C:ATP-binding cassette (ABC) transporter complex"/>
    <property type="evidence" value="ECO:0007669"/>
    <property type="project" value="TreeGrafter"/>
</dbReference>
<accession>A0A2K2U852</accession>
<evidence type="ECO:0000256" key="2">
    <source>
        <dbReference type="ARBA" id="ARBA00005417"/>
    </source>
</evidence>
<dbReference type="InterPro" id="IPR027417">
    <property type="entry name" value="P-loop_NTPase"/>
</dbReference>
<dbReference type="GO" id="GO:0016887">
    <property type="term" value="F:ATP hydrolysis activity"/>
    <property type="evidence" value="ECO:0007669"/>
    <property type="project" value="InterPro"/>
</dbReference>
<keyword evidence="9" id="KW-0472">Membrane</keyword>
<evidence type="ECO:0000256" key="6">
    <source>
        <dbReference type="ARBA" id="ARBA00022741"/>
    </source>
</evidence>
<dbReference type="Pfam" id="PF00005">
    <property type="entry name" value="ABC_tran"/>
    <property type="match status" value="2"/>
</dbReference>
<keyword evidence="4" id="KW-1003">Cell membrane</keyword>
<keyword evidence="8" id="KW-1278">Translocase</keyword>
<dbReference type="InterPro" id="IPR003439">
    <property type="entry name" value="ABC_transporter-like_ATP-bd"/>
</dbReference>
<comment type="similarity">
    <text evidence="2">Belongs to the ABC transporter superfamily.</text>
</comment>
<dbReference type="SUPFAM" id="SSF52540">
    <property type="entry name" value="P-loop containing nucleoside triphosphate hydrolases"/>
    <property type="match status" value="2"/>
</dbReference>
<gene>
    <name evidence="12" type="ORF">C2L80_00945</name>
</gene>
<evidence type="ECO:0000256" key="9">
    <source>
        <dbReference type="ARBA" id="ARBA00023136"/>
    </source>
</evidence>
<dbReference type="SMART" id="SM00382">
    <property type="entry name" value="AAA"/>
    <property type="match status" value="2"/>
</dbReference>
<evidence type="ECO:0000256" key="10">
    <source>
        <dbReference type="ARBA" id="ARBA00025157"/>
    </source>
</evidence>
<protein>
    <submittedName>
        <fullName evidence="12">ABC transporter</fullName>
    </submittedName>
</protein>
<comment type="caution">
    <text evidence="12">The sequence shown here is derived from an EMBL/GenBank/DDBJ whole genome shotgun (WGS) entry which is preliminary data.</text>
</comment>
<evidence type="ECO:0000313" key="12">
    <source>
        <dbReference type="EMBL" id="PNV66497.1"/>
    </source>
</evidence>
<organism evidence="12 13">
    <name type="scientific">Rubneribacter badeniensis</name>
    <dbReference type="NCBI Taxonomy" id="2070688"/>
    <lineage>
        <taxon>Bacteria</taxon>
        <taxon>Bacillati</taxon>
        <taxon>Actinomycetota</taxon>
        <taxon>Coriobacteriia</taxon>
        <taxon>Eggerthellales</taxon>
        <taxon>Eggerthellaceae</taxon>
        <taxon>Rubneribacter</taxon>
    </lineage>
</organism>
<comment type="subcellular location">
    <subcellularLocation>
        <location evidence="1">Cell membrane</location>
        <topology evidence="1">Peripheral membrane protein</topology>
    </subcellularLocation>
</comment>
<comment type="function">
    <text evidence="10">Probably part of an ABC transporter complex. Responsible for energy coupling to the transport system.</text>
</comment>
<keyword evidence="5" id="KW-0677">Repeat</keyword>
<dbReference type="Proteomes" id="UP000236488">
    <property type="component" value="Unassembled WGS sequence"/>
</dbReference>
<dbReference type="InterPro" id="IPR015856">
    <property type="entry name" value="ABC_transpr_CbiO/EcfA_su"/>
</dbReference>
<sequence length="500" mass="52688">MIELCDASFSYRGGAGAGPAPEGVRNVSLSVEAGRCVLVCGPSGCGKTTVTRLANGLAPAFFPGDLSGRVLVDGRDASGLESWEMAARVGSVFQNPRTQFFNVDSTGEVAFALESLAWPEERVRARVRETIAELGLEALADRSIFELSGGEKQRVAYAGAWAARPANLVLDEPTSNLDEASIEALAGYVLEAKRRGTAVLVAEHRLWWLSEAVDEVVVMGEGRIVRRFGKDAFWALPAEELAALGLRTRDLSDVRAAPRRPGARRRAAAGGRPVLALSGVKAAYGRREALGGADVRLFAGEVVALVGANGAGKSTLCRAAVGLHRESAGAAALDGAPAGPKERLRAASMVFQDVNYQLFADSVEAEVSFGLGKRERPPAKRVGEILEGLGLAGLEERHPATLSGGQKQRLAVAACVASGKRLLVFDEPTSGLDLGGMRAVADLVRRLADEGRAVLVVTHDLEFVARACDRALLVEKGRVAREAVVEGDLAGVRALLAEAR</sequence>
<dbReference type="InterPro" id="IPR050095">
    <property type="entry name" value="ECF_ABC_transporter_ATP-bd"/>
</dbReference>
<evidence type="ECO:0000259" key="11">
    <source>
        <dbReference type="PROSITE" id="PS50893"/>
    </source>
</evidence>
<evidence type="ECO:0000256" key="5">
    <source>
        <dbReference type="ARBA" id="ARBA00022737"/>
    </source>
</evidence>
<keyword evidence="7" id="KW-0067">ATP-binding</keyword>
<keyword evidence="6" id="KW-0547">Nucleotide-binding</keyword>
<dbReference type="PROSITE" id="PS00211">
    <property type="entry name" value="ABC_TRANSPORTER_1"/>
    <property type="match status" value="1"/>
</dbReference>
<evidence type="ECO:0000313" key="13">
    <source>
        <dbReference type="Proteomes" id="UP000236488"/>
    </source>
</evidence>